<evidence type="ECO:0000256" key="12">
    <source>
        <dbReference type="SAM" id="MobiDB-lite"/>
    </source>
</evidence>
<dbReference type="InterPro" id="IPR010105">
    <property type="entry name" value="TonB_sidphr_rcpt"/>
</dbReference>
<keyword evidence="4 10" id="KW-1134">Transmembrane beta strand</keyword>
<comment type="similarity">
    <text evidence="2 10 11">Belongs to the TonB-dependent receptor family.</text>
</comment>
<keyword evidence="7 10" id="KW-0472">Membrane</keyword>
<evidence type="ECO:0000256" key="9">
    <source>
        <dbReference type="ARBA" id="ARBA00023237"/>
    </source>
</evidence>
<proteinExistence type="inferred from homology"/>
<evidence type="ECO:0000256" key="7">
    <source>
        <dbReference type="ARBA" id="ARBA00023136"/>
    </source>
</evidence>
<organism evidence="15 16">
    <name type="scientific">Caldimonas mangrovi</name>
    <dbReference type="NCBI Taxonomy" id="2944811"/>
    <lineage>
        <taxon>Bacteria</taxon>
        <taxon>Pseudomonadati</taxon>
        <taxon>Pseudomonadota</taxon>
        <taxon>Betaproteobacteria</taxon>
        <taxon>Burkholderiales</taxon>
        <taxon>Sphaerotilaceae</taxon>
        <taxon>Caldimonas</taxon>
    </lineage>
</organism>
<dbReference type="PANTHER" id="PTHR32552">
    <property type="entry name" value="FERRICHROME IRON RECEPTOR-RELATED"/>
    <property type="match status" value="1"/>
</dbReference>
<dbReference type="Pfam" id="PF07715">
    <property type="entry name" value="Plug"/>
    <property type="match status" value="1"/>
</dbReference>
<dbReference type="PROSITE" id="PS52016">
    <property type="entry name" value="TONB_DEPENDENT_REC_3"/>
    <property type="match status" value="1"/>
</dbReference>
<feature type="domain" description="TonB-dependent receptor-like beta-barrel" evidence="13">
    <location>
        <begin position="280"/>
        <end position="725"/>
    </location>
</feature>
<evidence type="ECO:0000256" key="11">
    <source>
        <dbReference type="RuleBase" id="RU003357"/>
    </source>
</evidence>
<evidence type="ECO:0000313" key="16">
    <source>
        <dbReference type="Proteomes" id="UP001165541"/>
    </source>
</evidence>
<reference evidence="15" key="1">
    <citation type="submission" date="2022-05" db="EMBL/GenBank/DDBJ databases">
        <title>Schlegelella sp. nov., isolated from mangrove soil.</title>
        <authorList>
            <person name="Liu Y."/>
            <person name="Ge X."/>
            <person name="Liu W."/>
        </authorList>
    </citation>
    <scope>NUCLEOTIDE SEQUENCE</scope>
    <source>
        <strain evidence="15">S2-27</strain>
    </source>
</reference>
<accession>A0ABT0YKA6</accession>
<dbReference type="CDD" id="cd01347">
    <property type="entry name" value="ligand_gated_channel"/>
    <property type="match status" value="1"/>
</dbReference>
<evidence type="ECO:0000256" key="10">
    <source>
        <dbReference type="PROSITE-ProRule" id="PRU01360"/>
    </source>
</evidence>
<comment type="subcellular location">
    <subcellularLocation>
        <location evidence="1 10">Cell outer membrane</location>
        <topology evidence="1 10">Multi-pass membrane protein</topology>
    </subcellularLocation>
</comment>
<evidence type="ECO:0000256" key="2">
    <source>
        <dbReference type="ARBA" id="ARBA00009810"/>
    </source>
</evidence>
<keyword evidence="16" id="KW-1185">Reference proteome</keyword>
<feature type="compositionally biased region" description="Polar residues" evidence="12">
    <location>
        <begin position="636"/>
        <end position="651"/>
    </location>
</feature>
<dbReference type="InterPro" id="IPR012910">
    <property type="entry name" value="Plug_dom"/>
</dbReference>
<dbReference type="InterPro" id="IPR000531">
    <property type="entry name" value="Beta-barrel_TonB"/>
</dbReference>
<sequence length="756" mass="83507">MARKQRRAPVKVAPAPSSVTRGAALSALAPLGALAAGFGFAGVALAQTPVAEEPKQAGSLPVITVRGTPETESKESYRAKRSGIGKGDQALRDIPQSVTVVTERLMDDRNLDDFREVLRTTAGVTFQAGETGEEDVRLRGFSLFQAGDIYVDGIRDPALQERDTFNHDRIEVLKGSASMLFGRGSTGGVVNQVSKQPFLMTQHEVEATVGSGDEYRLTGDFNLKTGDDAALRINAMYHDADKWGARVSKKGIAPTYRFGIGTRHEFSVGLYHMAYDNRPLYNHPWVLDENGKLKETLPAKNYYGLDSDYNKGEATYGTFSHILRMGEGGELKTTLRHGRYKRNLWASVIRGQAPQGTTLTLDDYKNPDQVLTRTAKGRVGETDVTYLGTTYTNDIDWIGVKHNLIAGAEWMHEDAKRNNNIAGAGTRPTTTVGTPHDGATFDDPRGNIPMNEFDAKTISLYGQDLVELTSQLKLLAGLRYDHFKGRYDNSETADPTATETNFSRTDALWSHRLGLIWQPNDWSSYHVSYGTSFNTSGDTYQFNSRTANTPAEKSRNFEIGSKFDLFDNRLSLGAAVFYSQKYNERNTDPDSAAEQELLSGKRHAAGLDLDIAGRITPAWEAFFSYTWVPDAKIDKSNVQPTNANGNPNNAQREGDRPGLTPKHMASVWTTYRVIPALRLGAGVNYRGEQNPEGNRTVTASAFTTLDLMAEYTFNENLSLKFNVNNATDELYADSLYRGFYSPGAPRTYQLTLKALF</sequence>
<dbReference type="Gene3D" id="2.40.170.20">
    <property type="entry name" value="TonB-dependent receptor, beta-barrel domain"/>
    <property type="match status" value="1"/>
</dbReference>
<evidence type="ECO:0000256" key="4">
    <source>
        <dbReference type="ARBA" id="ARBA00022452"/>
    </source>
</evidence>
<keyword evidence="9 10" id="KW-0998">Cell outer membrane</keyword>
<feature type="region of interest" description="Disordered" evidence="12">
    <location>
        <begin position="636"/>
        <end position="659"/>
    </location>
</feature>
<dbReference type="Gene3D" id="2.170.130.10">
    <property type="entry name" value="TonB-dependent receptor, plug domain"/>
    <property type="match status" value="1"/>
</dbReference>
<dbReference type="NCBIfam" id="TIGR01783">
    <property type="entry name" value="TonB-siderophor"/>
    <property type="match status" value="1"/>
</dbReference>
<comment type="caution">
    <text evidence="15">The sequence shown here is derived from an EMBL/GenBank/DDBJ whole genome shotgun (WGS) entry which is preliminary data.</text>
</comment>
<dbReference type="Proteomes" id="UP001165541">
    <property type="component" value="Unassembled WGS sequence"/>
</dbReference>
<name>A0ABT0YKA6_9BURK</name>
<protein>
    <submittedName>
        <fullName evidence="15">TonB-dependent siderophore receptor</fullName>
    </submittedName>
</protein>
<keyword evidence="6 11" id="KW-0798">TonB box</keyword>
<dbReference type="InterPro" id="IPR039426">
    <property type="entry name" value="TonB-dep_rcpt-like"/>
</dbReference>
<dbReference type="InterPro" id="IPR037066">
    <property type="entry name" value="Plug_dom_sf"/>
</dbReference>
<feature type="domain" description="TonB-dependent receptor plug" evidence="14">
    <location>
        <begin position="91"/>
        <end position="189"/>
    </location>
</feature>
<dbReference type="InterPro" id="IPR036942">
    <property type="entry name" value="Beta-barrel_TonB_sf"/>
</dbReference>
<keyword evidence="3 10" id="KW-0813">Transport</keyword>
<keyword evidence="8 15" id="KW-0675">Receptor</keyword>
<evidence type="ECO:0000256" key="5">
    <source>
        <dbReference type="ARBA" id="ARBA00022692"/>
    </source>
</evidence>
<evidence type="ECO:0000256" key="1">
    <source>
        <dbReference type="ARBA" id="ARBA00004571"/>
    </source>
</evidence>
<gene>
    <name evidence="15" type="ORF">M8A51_06055</name>
</gene>
<keyword evidence="5 10" id="KW-0812">Transmembrane</keyword>
<evidence type="ECO:0000256" key="6">
    <source>
        <dbReference type="ARBA" id="ARBA00023077"/>
    </source>
</evidence>
<evidence type="ECO:0000259" key="14">
    <source>
        <dbReference type="Pfam" id="PF07715"/>
    </source>
</evidence>
<dbReference type="PANTHER" id="PTHR32552:SF83">
    <property type="entry name" value="BLR3904 PROTEIN"/>
    <property type="match status" value="1"/>
</dbReference>
<evidence type="ECO:0000256" key="8">
    <source>
        <dbReference type="ARBA" id="ARBA00023170"/>
    </source>
</evidence>
<dbReference type="RefSeq" id="WP_251777287.1">
    <property type="nucleotide sequence ID" value="NZ_JAMKFE010000003.1"/>
</dbReference>
<evidence type="ECO:0000259" key="13">
    <source>
        <dbReference type="Pfam" id="PF00593"/>
    </source>
</evidence>
<evidence type="ECO:0000313" key="15">
    <source>
        <dbReference type="EMBL" id="MCM5679093.1"/>
    </source>
</evidence>
<evidence type="ECO:0000256" key="3">
    <source>
        <dbReference type="ARBA" id="ARBA00022448"/>
    </source>
</evidence>
<feature type="region of interest" description="Disordered" evidence="12">
    <location>
        <begin position="421"/>
        <end position="447"/>
    </location>
</feature>
<dbReference type="Pfam" id="PF00593">
    <property type="entry name" value="TonB_dep_Rec_b-barrel"/>
    <property type="match status" value="1"/>
</dbReference>
<dbReference type="EMBL" id="JAMKFE010000003">
    <property type="protein sequence ID" value="MCM5679093.1"/>
    <property type="molecule type" value="Genomic_DNA"/>
</dbReference>
<dbReference type="SUPFAM" id="SSF56935">
    <property type="entry name" value="Porins"/>
    <property type="match status" value="1"/>
</dbReference>